<evidence type="ECO:0000313" key="5">
    <source>
        <dbReference type="Proteomes" id="UP000659388"/>
    </source>
</evidence>
<dbReference type="PANTHER" id="PTHR11092">
    <property type="entry name" value="SUGAR NUCLEOTIDE EPIMERASE RELATED"/>
    <property type="match status" value="1"/>
</dbReference>
<dbReference type="InterPro" id="IPR013549">
    <property type="entry name" value="DUF1731"/>
</dbReference>
<dbReference type="AlphaFoldDB" id="A0A937JZW6"/>
<comment type="similarity">
    <text evidence="1">Belongs to the NAD(P)-dependent epimerase/dehydratase family. SDR39U1 subfamily.</text>
</comment>
<comment type="caution">
    <text evidence="4">The sequence shown here is derived from an EMBL/GenBank/DDBJ whole genome shotgun (WGS) entry which is preliminary data.</text>
</comment>
<dbReference type="InterPro" id="IPR001509">
    <property type="entry name" value="Epimerase_deHydtase"/>
</dbReference>
<feature type="domain" description="DUF1731" evidence="3">
    <location>
        <begin position="253"/>
        <end position="299"/>
    </location>
</feature>
<accession>A0A937JZW6</accession>
<evidence type="ECO:0000313" key="4">
    <source>
        <dbReference type="EMBL" id="MBL3657773.1"/>
    </source>
</evidence>
<gene>
    <name evidence="4" type="ORF">JL102_16600</name>
</gene>
<dbReference type="SUPFAM" id="SSF51735">
    <property type="entry name" value="NAD(P)-binding Rossmann-fold domains"/>
    <property type="match status" value="1"/>
</dbReference>
<evidence type="ECO:0000259" key="2">
    <source>
        <dbReference type="Pfam" id="PF01370"/>
    </source>
</evidence>
<sequence>MSGTVLITGGTGLIGGRLTELLQQKNYTVKYLSRNPKKVKDIEAYAWDVNAQTIDEACLEGTDYIINLAGAGIADERWDKERKKILLESRTRSTALLKDLLRDNDHKVKAVISASAIGYYGYDSGGVLKKEDSRFGDDFLATVTKAWEAEADLIADLGIKVSKIRVGLVLTPKGGALEKLMIPAKFGLNAPLGSGDQYMSWIHIDDLCHQFIYAMENQLTGPYNGVAPNPVTNKEFTKTTSSVLHKPAFLPPVPAFMLKLILGEMASMLLGGSRVSSEKIEKEGFQFQYPHLRSALEDLIG</sequence>
<dbReference type="Pfam" id="PF08338">
    <property type="entry name" value="DUF1731"/>
    <property type="match status" value="1"/>
</dbReference>
<dbReference type="RefSeq" id="WP_202245562.1">
    <property type="nucleotide sequence ID" value="NZ_JAESIY010000009.1"/>
</dbReference>
<dbReference type="NCBIfam" id="TIGR01777">
    <property type="entry name" value="yfcH"/>
    <property type="match status" value="1"/>
</dbReference>
<proteinExistence type="inferred from homology"/>
<dbReference type="PANTHER" id="PTHR11092:SF0">
    <property type="entry name" value="EPIMERASE FAMILY PROTEIN SDR39U1"/>
    <property type="match status" value="1"/>
</dbReference>
<dbReference type="Pfam" id="PF01370">
    <property type="entry name" value="Epimerase"/>
    <property type="match status" value="1"/>
</dbReference>
<dbReference type="InterPro" id="IPR010099">
    <property type="entry name" value="SDR39U1"/>
</dbReference>
<dbReference type="Gene3D" id="3.40.50.720">
    <property type="entry name" value="NAD(P)-binding Rossmann-like Domain"/>
    <property type="match status" value="1"/>
</dbReference>
<organism evidence="4 5">
    <name type="scientific">Fulvivirga sediminis</name>
    <dbReference type="NCBI Taxonomy" id="2803949"/>
    <lineage>
        <taxon>Bacteria</taxon>
        <taxon>Pseudomonadati</taxon>
        <taxon>Bacteroidota</taxon>
        <taxon>Cytophagia</taxon>
        <taxon>Cytophagales</taxon>
        <taxon>Fulvivirgaceae</taxon>
        <taxon>Fulvivirga</taxon>
    </lineage>
</organism>
<dbReference type="Proteomes" id="UP000659388">
    <property type="component" value="Unassembled WGS sequence"/>
</dbReference>
<evidence type="ECO:0000259" key="3">
    <source>
        <dbReference type="Pfam" id="PF08338"/>
    </source>
</evidence>
<feature type="domain" description="NAD-dependent epimerase/dehydratase" evidence="2">
    <location>
        <begin position="5"/>
        <end position="218"/>
    </location>
</feature>
<protein>
    <submittedName>
        <fullName evidence="4">TIGR01777 family oxidoreductase</fullName>
    </submittedName>
</protein>
<dbReference type="InterPro" id="IPR036291">
    <property type="entry name" value="NAD(P)-bd_dom_sf"/>
</dbReference>
<dbReference type="EMBL" id="JAESIY010000009">
    <property type="protein sequence ID" value="MBL3657773.1"/>
    <property type="molecule type" value="Genomic_DNA"/>
</dbReference>
<keyword evidence="5" id="KW-1185">Reference proteome</keyword>
<name>A0A937JZW6_9BACT</name>
<evidence type="ECO:0000256" key="1">
    <source>
        <dbReference type="ARBA" id="ARBA00009353"/>
    </source>
</evidence>
<reference evidence="4" key="1">
    <citation type="submission" date="2021-01" db="EMBL/GenBank/DDBJ databases">
        <title>Fulvivirga kasyanovii gen. nov., sp nov., a novel member of the phylum Bacteroidetes isolated from seawater in a mussel farm.</title>
        <authorList>
            <person name="Zhao L.-H."/>
            <person name="Wang Z.-J."/>
        </authorList>
    </citation>
    <scope>NUCLEOTIDE SEQUENCE</scope>
    <source>
        <strain evidence="4">2943</strain>
    </source>
</reference>